<feature type="compositionally biased region" description="Pro residues" evidence="2">
    <location>
        <begin position="124"/>
        <end position="138"/>
    </location>
</feature>
<feature type="region of interest" description="Disordered" evidence="2">
    <location>
        <begin position="563"/>
        <end position="658"/>
    </location>
</feature>
<protein>
    <submittedName>
        <fullName evidence="3">Uncharacterized protein</fullName>
    </submittedName>
</protein>
<proteinExistence type="predicted"/>
<feature type="region of interest" description="Disordered" evidence="2">
    <location>
        <begin position="73"/>
        <end position="484"/>
    </location>
</feature>
<feature type="compositionally biased region" description="Polar residues" evidence="2">
    <location>
        <begin position="371"/>
        <end position="385"/>
    </location>
</feature>
<feature type="compositionally biased region" description="Polar residues" evidence="2">
    <location>
        <begin position="106"/>
        <end position="122"/>
    </location>
</feature>
<reference evidence="3" key="1">
    <citation type="submission" date="2018-03" db="EMBL/GenBank/DDBJ databases">
        <authorList>
            <person name="Guldener U."/>
        </authorList>
    </citation>
    <scope>NUCLEOTIDE SEQUENCE</scope>
</reference>
<dbReference type="Proteomes" id="UP001187682">
    <property type="component" value="Unassembled WGS sequence"/>
</dbReference>
<feature type="compositionally biased region" description="Polar residues" evidence="2">
    <location>
        <begin position="308"/>
        <end position="321"/>
    </location>
</feature>
<comment type="caution">
    <text evidence="3">The sequence shown here is derived from an EMBL/GenBank/DDBJ whole genome shotgun (WGS) entry which is preliminary data.</text>
</comment>
<dbReference type="AlphaFoldDB" id="A0AAE8MZS3"/>
<feature type="compositionally biased region" description="Low complexity" evidence="2">
    <location>
        <begin position="246"/>
        <end position="262"/>
    </location>
</feature>
<evidence type="ECO:0000313" key="4">
    <source>
        <dbReference type="Proteomes" id="UP001187682"/>
    </source>
</evidence>
<evidence type="ECO:0000313" key="3">
    <source>
        <dbReference type="EMBL" id="SPO02694.1"/>
    </source>
</evidence>
<feature type="compositionally biased region" description="Basic and acidic residues" evidence="2">
    <location>
        <begin position="1095"/>
        <end position="1110"/>
    </location>
</feature>
<feature type="compositionally biased region" description="Polar residues" evidence="2">
    <location>
        <begin position="418"/>
        <end position="431"/>
    </location>
</feature>
<evidence type="ECO:0000256" key="1">
    <source>
        <dbReference type="SAM" id="Coils"/>
    </source>
</evidence>
<feature type="compositionally biased region" description="Basic and acidic residues" evidence="2">
    <location>
        <begin position="338"/>
        <end position="353"/>
    </location>
</feature>
<feature type="compositionally biased region" description="Pro residues" evidence="2">
    <location>
        <begin position="233"/>
        <end position="245"/>
    </location>
</feature>
<sequence length="1164" mass="127534">MNHIRDQSRLRLGLNPLLTSSPGPGYQHNTPPSAVSISSNVQYPIQTPVSAIQPYNPQQWVTSPMVGAERAHGYGHEQAESPLPPPPYSPPRSQRPVSQSFEPIVANTSAARVPPSNLSASRPSPDPPANTSFPPPPNASGRGVSRERRFGIPSLTRRRDHDQNQNQNQVSPEAYHGRNLSIQIPQPEPQRFTPVGPDPAPPNSRRAVSVGAIETPTSARSRSGSQVRWAPGMPLPPPPPGPPPSQSRSQSLQPSDRASIPVASPPTRRPPPSGVTALGPVPPTPANWVDEDARSNEHRRGRSPGLTIDTSSVSSSIQPEDSQTSGSSSAGLSRTGAVRHEKSIIQRRAESKTRGTTNPTDLADIVVPNGKTLSRRLTINKSTPRSAGRSHFEHGEPSSLASRNTTPRALGAPHLTHADTSTPPFSPQGSRDATPASDVAGSSIPKALPTPPPRVGSASSDNVVATPASSLRPPPSGASLPPTRQSVIMQSSEQFSRETIDRFKLFATREAAAETDADRVRMFADFMVSESRIRRERYGGAIAAMGSEIFDLTRDLFRPMESRRESGTSWGGGEWTPQSSGHVNSAPPSATVPDSPAAAGTPTNPNWGSNNYMPSLSPILSMSNVDDSDSRGRPASRWWETDSNGAPGQGLERSKRESKYMGVPKEAREALQWIESPKRTDPYGANGLDSPSDYPHDKKGTPLFDQEQILTPQAPRHSLLSVATASQPATPTPSSLDISRLVTLPPPYPRHHPAVNNSHPDLAEIRAAVRTLSDFTEVTAAKERFQKDSDRRRQELKKQNAELRQNLRLKLQEEINSGRISYADAAVLDGDATKAENEKAKDLEKTDFEQFQKGVASTTNELLTNRIAHATQLLEDLTSRLFDNAGNAADMPQEEGDDKPELLEKLTLLKWIFEAREALHTEMFNLLSDRNDRYKAVITTPYRISGNEEKLQQAQAFFQEDLDRRAYVFSTEVLQRTEAFEKVISDNVSRGVEVQLSAFWDIAPNISSLLERIPNNLLGFRVQVPLDELEENPAYREHPLQYLFSLLLHAEKSTYQFIESQTNLLCLLHEVREAVTSAKARVIETEVDENAAPSPDRERRAEAMKAEDTSKLTDDLKENVRVVQDQWNETLGEAIRQVKERVGGWLLETGGWDEQLEDGGVGVP</sequence>
<feature type="compositionally biased region" description="Polar residues" evidence="2">
    <location>
        <begin position="17"/>
        <end position="34"/>
    </location>
</feature>
<accession>A0AAE8MZS3</accession>
<feature type="region of interest" description="Disordered" evidence="2">
    <location>
        <begin position="675"/>
        <end position="702"/>
    </location>
</feature>
<feature type="compositionally biased region" description="Polar residues" evidence="2">
    <location>
        <begin position="576"/>
        <end position="588"/>
    </location>
</feature>
<feature type="region of interest" description="Disordered" evidence="2">
    <location>
        <begin position="1087"/>
        <end position="1110"/>
    </location>
</feature>
<feature type="compositionally biased region" description="Polar residues" evidence="2">
    <location>
        <begin position="601"/>
        <end position="625"/>
    </location>
</feature>
<feature type="compositionally biased region" description="Pro residues" evidence="2">
    <location>
        <begin position="263"/>
        <end position="273"/>
    </location>
</feature>
<dbReference type="EMBL" id="ONZQ02000007">
    <property type="protein sequence ID" value="SPO02694.1"/>
    <property type="molecule type" value="Genomic_DNA"/>
</dbReference>
<keyword evidence="1" id="KW-0175">Coiled coil</keyword>
<feature type="region of interest" description="Disordered" evidence="2">
    <location>
        <begin position="1"/>
        <end position="34"/>
    </location>
</feature>
<feature type="coiled-coil region" evidence="1">
    <location>
        <begin position="782"/>
        <end position="813"/>
    </location>
</feature>
<feature type="compositionally biased region" description="Polar residues" evidence="2">
    <location>
        <begin position="457"/>
        <end position="469"/>
    </location>
</feature>
<feature type="compositionally biased region" description="Low complexity" evidence="2">
    <location>
        <begin position="322"/>
        <end position="336"/>
    </location>
</feature>
<feature type="compositionally biased region" description="Polar residues" evidence="2">
    <location>
        <begin position="215"/>
        <end position="226"/>
    </location>
</feature>
<feature type="compositionally biased region" description="Low complexity" evidence="2">
    <location>
        <begin position="91"/>
        <end position="100"/>
    </location>
</feature>
<name>A0AAE8MZS3_9PEZI</name>
<organism evidence="3 4">
    <name type="scientific">Cephalotrichum gorgonifer</name>
    <dbReference type="NCBI Taxonomy" id="2041049"/>
    <lineage>
        <taxon>Eukaryota</taxon>
        <taxon>Fungi</taxon>
        <taxon>Dikarya</taxon>
        <taxon>Ascomycota</taxon>
        <taxon>Pezizomycotina</taxon>
        <taxon>Sordariomycetes</taxon>
        <taxon>Hypocreomycetidae</taxon>
        <taxon>Microascales</taxon>
        <taxon>Microascaceae</taxon>
        <taxon>Cephalotrichum</taxon>
    </lineage>
</organism>
<keyword evidence="4" id="KW-1185">Reference proteome</keyword>
<evidence type="ECO:0000256" key="2">
    <source>
        <dbReference type="SAM" id="MobiDB-lite"/>
    </source>
</evidence>
<gene>
    <name evidence="3" type="ORF">DNG_05367</name>
</gene>